<evidence type="ECO:0000256" key="8">
    <source>
        <dbReference type="SAM" id="MobiDB-lite"/>
    </source>
</evidence>
<dbReference type="PROSITE" id="PS00216">
    <property type="entry name" value="SUGAR_TRANSPORT_1"/>
    <property type="match status" value="1"/>
</dbReference>
<feature type="transmembrane region" description="Helical" evidence="9">
    <location>
        <begin position="366"/>
        <end position="386"/>
    </location>
</feature>
<dbReference type="InterPro" id="IPR020846">
    <property type="entry name" value="MFS_dom"/>
</dbReference>
<evidence type="ECO:0000313" key="12">
    <source>
        <dbReference type="Proteomes" id="UP001202244"/>
    </source>
</evidence>
<evidence type="ECO:0000256" key="2">
    <source>
        <dbReference type="ARBA" id="ARBA00006236"/>
    </source>
</evidence>
<dbReference type="InterPro" id="IPR036259">
    <property type="entry name" value="MFS_trans_sf"/>
</dbReference>
<dbReference type="PROSITE" id="PS50850">
    <property type="entry name" value="MFS"/>
    <property type="match status" value="1"/>
</dbReference>
<feature type="transmembrane region" description="Helical" evidence="9">
    <location>
        <begin position="398"/>
        <end position="420"/>
    </location>
</feature>
<protein>
    <submittedName>
        <fullName evidence="11">Multidrug effflux MFS transporter</fullName>
    </submittedName>
</protein>
<feature type="transmembrane region" description="Helical" evidence="9">
    <location>
        <begin position="308"/>
        <end position="325"/>
    </location>
</feature>
<dbReference type="Proteomes" id="UP001202244">
    <property type="component" value="Chromosome"/>
</dbReference>
<evidence type="ECO:0000256" key="3">
    <source>
        <dbReference type="ARBA" id="ARBA00022448"/>
    </source>
</evidence>
<proteinExistence type="inferred from homology"/>
<dbReference type="PANTHER" id="PTHR23502:SF132">
    <property type="entry name" value="POLYAMINE TRANSPORTER 2-RELATED"/>
    <property type="match status" value="1"/>
</dbReference>
<accession>A0ABY3XQV1</accession>
<keyword evidence="12" id="KW-1185">Reference proteome</keyword>
<feature type="transmembrane region" description="Helical" evidence="9">
    <location>
        <begin position="337"/>
        <end position="360"/>
    </location>
</feature>
<evidence type="ECO:0000256" key="1">
    <source>
        <dbReference type="ARBA" id="ARBA00004651"/>
    </source>
</evidence>
<dbReference type="SUPFAM" id="SSF103473">
    <property type="entry name" value="MFS general substrate transporter"/>
    <property type="match status" value="1"/>
</dbReference>
<keyword evidence="5 9" id="KW-0812">Transmembrane</keyword>
<keyword evidence="6 9" id="KW-1133">Transmembrane helix</keyword>
<evidence type="ECO:0000256" key="9">
    <source>
        <dbReference type="SAM" id="Phobius"/>
    </source>
</evidence>
<dbReference type="InterPro" id="IPR011701">
    <property type="entry name" value="MFS"/>
</dbReference>
<keyword evidence="3" id="KW-0813">Transport</keyword>
<feature type="transmembrane region" description="Helical" evidence="9">
    <location>
        <begin position="101"/>
        <end position="121"/>
    </location>
</feature>
<dbReference type="InterPro" id="IPR004812">
    <property type="entry name" value="Efflux_drug-R_Bcr/CmlA"/>
</dbReference>
<feature type="transmembrane region" description="Helical" evidence="9">
    <location>
        <begin position="432"/>
        <end position="450"/>
    </location>
</feature>
<dbReference type="CDD" id="cd17320">
    <property type="entry name" value="MFS_MdfA_MDR_like"/>
    <property type="match status" value="1"/>
</dbReference>
<feature type="transmembrane region" description="Helical" evidence="9">
    <location>
        <begin position="133"/>
        <end position="154"/>
    </location>
</feature>
<feature type="region of interest" description="Disordered" evidence="8">
    <location>
        <begin position="1"/>
        <end position="53"/>
    </location>
</feature>
<organism evidence="11 12">
    <name type="scientific">Streptomyces tubbatahanensis</name>
    <dbReference type="NCBI Taxonomy" id="2923272"/>
    <lineage>
        <taxon>Bacteria</taxon>
        <taxon>Bacillati</taxon>
        <taxon>Actinomycetota</taxon>
        <taxon>Actinomycetes</taxon>
        <taxon>Kitasatosporales</taxon>
        <taxon>Streptomycetaceae</taxon>
        <taxon>Streptomyces</taxon>
    </lineage>
</organism>
<dbReference type="InterPro" id="IPR005829">
    <property type="entry name" value="Sugar_transporter_CS"/>
</dbReference>
<evidence type="ECO:0000259" key="10">
    <source>
        <dbReference type="PROSITE" id="PS50850"/>
    </source>
</evidence>
<feature type="domain" description="Major facilitator superfamily (MFS) profile" evidence="10">
    <location>
        <begin position="64"/>
        <end position="455"/>
    </location>
</feature>
<dbReference type="PANTHER" id="PTHR23502">
    <property type="entry name" value="MAJOR FACILITATOR SUPERFAMILY"/>
    <property type="match status" value="1"/>
</dbReference>
<dbReference type="EMBL" id="CP093846">
    <property type="protein sequence ID" value="UNS96771.1"/>
    <property type="molecule type" value="Genomic_DNA"/>
</dbReference>
<sequence length="457" mass="46816">MTSPGPQQPAAIPAETSQPPHHEPPLHPQSAPASPSPASSPRPPASAGAVPSVPGLTRRRRAGLLITLILGGLTALPPLSIDMYLPALPEVGGALHVPAATAQLTLTACLIGLAVGQLIVGPMSDRFGRRRPLLIGMGAYVVAGVACALAPTAATLTVCRLVQGLAGAAGVVIARAVVRDLYDGLAMARFFSTLMLISGVAPILAPVLGGQVLRFTDWRGVFVILSAIGLLLVLVVARKLPETLPAEQRHKGGLADALRSMRALLADRVFAGYLLTGSLAFAALFSYVSASPFVMQEIYGASPQTFSLLFMVNSIGIVAFGQLNGKVLVGRVSLDRVLAFGLCMVGAATVALLVMTTGVFGEVGLAPLATGLCVLMSGMGLIMPNANSQALMRTPHSAGSASALLGTSQFLVGALASPLVGVAGEQTAVPMALVQFSAVALAALAFVGLCRPWRVRD</sequence>
<feature type="transmembrane region" description="Helical" evidence="9">
    <location>
        <begin position="160"/>
        <end position="178"/>
    </location>
</feature>
<feature type="transmembrane region" description="Helical" evidence="9">
    <location>
        <begin position="190"/>
        <end position="212"/>
    </location>
</feature>
<feature type="compositionally biased region" description="Pro residues" evidence="8">
    <location>
        <begin position="34"/>
        <end position="44"/>
    </location>
</feature>
<feature type="transmembrane region" description="Helical" evidence="9">
    <location>
        <begin position="269"/>
        <end position="288"/>
    </location>
</feature>
<evidence type="ECO:0000256" key="7">
    <source>
        <dbReference type="ARBA" id="ARBA00023136"/>
    </source>
</evidence>
<keyword evidence="4" id="KW-1003">Cell membrane</keyword>
<dbReference type="Gene3D" id="1.20.1720.10">
    <property type="entry name" value="Multidrug resistance protein D"/>
    <property type="match status" value="1"/>
</dbReference>
<name>A0ABY3XQV1_9ACTN</name>
<evidence type="ECO:0000313" key="11">
    <source>
        <dbReference type="EMBL" id="UNS96771.1"/>
    </source>
</evidence>
<evidence type="ECO:0000256" key="4">
    <source>
        <dbReference type="ARBA" id="ARBA00022475"/>
    </source>
</evidence>
<keyword evidence="7 9" id="KW-0472">Membrane</keyword>
<comment type="subcellular location">
    <subcellularLocation>
        <location evidence="1">Cell membrane</location>
        <topology evidence="1">Multi-pass membrane protein</topology>
    </subcellularLocation>
</comment>
<dbReference type="NCBIfam" id="TIGR00710">
    <property type="entry name" value="efflux_Bcr_CflA"/>
    <property type="match status" value="1"/>
</dbReference>
<comment type="similarity">
    <text evidence="2">Belongs to the major facilitator superfamily. Bcr/CmlA family.</text>
</comment>
<evidence type="ECO:0000256" key="6">
    <source>
        <dbReference type="ARBA" id="ARBA00022989"/>
    </source>
</evidence>
<feature type="transmembrane region" description="Helical" evidence="9">
    <location>
        <begin position="62"/>
        <end position="81"/>
    </location>
</feature>
<evidence type="ECO:0000256" key="5">
    <source>
        <dbReference type="ARBA" id="ARBA00022692"/>
    </source>
</evidence>
<reference evidence="11 12" key="1">
    <citation type="journal article" date="2023" name="Microbiol. Spectr.">
        <title>Synergy between Genome Mining, Metabolomics, and Bioinformatics Uncovers Antibacterial Chlorinated Carbazole Alkaloids and Their Biosynthetic Gene Cluster from Streptomyces tubbatahanensis sp. nov., a Novel Actinomycete Isolated from Sulu Sea, Philippines.</title>
        <authorList>
            <person name="Tenebro C.P."/>
            <person name="Trono D.J.V.L."/>
            <person name="Balida L.A.P."/>
            <person name="Bayog L.K.A."/>
            <person name="Bruna J.R."/>
            <person name="Sabido E.M."/>
            <person name="Caspe D.P.C."/>
            <person name="de Los Santos E.L.C."/>
            <person name="Saludes J.P."/>
            <person name="Dalisay D.S."/>
        </authorList>
    </citation>
    <scope>NUCLEOTIDE SEQUENCE [LARGE SCALE GENOMIC DNA]</scope>
    <source>
        <strain evidence="11 12">DSD3025</strain>
    </source>
</reference>
<feature type="transmembrane region" description="Helical" evidence="9">
    <location>
        <begin position="218"/>
        <end position="237"/>
    </location>
</feature>
<dbReference type="RefSeq" id="WP_242750802.1">
    <property type="nucleotide sequence ID" value="NZ_CP093846.1"/>
</dbReference>
<dbReference type="Pfam" id="PF07690">
    <property type="entry name" value="MFS_1"/>
    <property type="match status" value="1"/>
</dbReference>
<gene>
    <name evidence="11" type="ORF">MMF93_09795</name>
</gene>